<organism evidence="3 4">
    <name type="scientific">Streptomyces thermocarboxydus</name>
    <dbReference type="NCBI Taxonomy" id="59299"/>
    <lineage>
        <taxon>Bacteria</taxon>
        <taxon>Bacillati</taxon>
        <taxon>Actinomycetota</taxon>
        <taxon>Actinomycetes</taxon>
        <taxon>Kitasatosporales</taxon>
        <taxon>Streptomycetaceae</taxon>
        <taxon>Streptomyces</taxon>
    </lineage>
</organism>
<gene>
    <name evidence="3" type="ORF">QNO05_28115</name>
</gene>
<accession>A0ABU3JI20</accession>
<feature type="transmembrane region" description="Helical" evidence="2">
    <location>
        <begin position="47"/>
        <end position="68"/>
    </location>
</feature>
<dbReference type="Proteomes" id="UP001257895">
    <property type="component" value="Unassembled WGS sequence"/>
</dbReference>
<protein>
    <submittedName>
        <fullName evidence="3">Uncharacterized protein</fullName>
    </submittedName>
</protein>
<keyword evidence="2" id="KW-0812">Transmembrane</keyword>
<dbReference type="EMBL" id="JASKMB010000033">
    <property type="protein sequence ID" value="MDT6973688.1"/>
    <property type="molecule type" value="Genomic_DNA"/>
</dbReference>
<name>A0ABU3JI20_9ACTN</name>
<keyword evidence="4" id="KW-1185">Reference proteome</keyword>
<dbReference type="RefSeq" id="WP_019523649.1">
    <property type="nucleotide sequence ID" value="NZ_BAAAGV010000106.1"/>
</dbReference>
<evidence type="ECO:0000313" key="4">
    <source>
        <dbReference type="Proteomes" id="UP001257895"/>
    </source>
</evidence>
<sequence>MITHADEGPEFEPDDPLAQLLRPTSDHLGPPPGRFETIRRRAARRRLVRTTVGAGLTCAVALLVALPLRNATTTSDRPVSPTVPLAPPPLTGSPTPHPTTGPTVTAEPAEPPVDARPTPAARESTARRSGVAPTPGAEVPERTAGRAAEPTQEYRRR</sequence>
<proteinExistence type="predicted"/>
<keyword evidence="2" id="KW-1133">Transmembrane helix</keyword>
<evidence type="ECO:0000256" key="2">
    <source>
        <dbReference type="SAM" id="Phobius"/>
    </source>
</evidence>
<evidence type="ECO:0000256" key="1">
    <source>
        <dbReference type="SAM" id="MobiDB-lite"/>
    </source>
</evidence>
<feature type="region of interest" description="Disordered" evidence="1">
    <location>
        <begin position="70"/>
        <end position="157"/>
    </location>
</feature>
<evidence type="ECO:0000313" key="3">
    <source>
        <dbReference type="EMBL" id="MDT6973688.1"/>
    </source>
</evidence>
<feature type="region of interest" description="Disordered" evidence="1">
    <location>
        <begin position="1"/>
        <end position="39"/>
    </location>
</feature>
<keyword evidence="2" id="KW-0472">Membrane</keyword>
<feature type="compositionally biased region" description="Pro residues" evidence="1">
    <location>
        <begin position="84"/>
        <end position="99"/>
    </location>
</feature>
<comment type="caution">
    <text evidence="3">The sequence shown here is derived from an EMBL/GenBank/DDBJ whole genome shotgun (WGS) entry which is preliminary data.</text>
</comment>
<reference evidence="3 4" key="1">
    <citation type="submission" date="2023-05" db="EMBL/GenBank/DDBJ databases">
        <title>Streptomyces fuscus sp. nov., a brown-black pigment producing actinomyces isolated from dry sand of Sea duck farm.</title>
        <authorList>
            <person name="Xie J."/>
            <person name="Shen N."/>
        </authorList>
    </citation>
    <scope>NUCLEOTIDE SEQUENCE [LARGE SCALE GENOMIC DNA]</scope>
    <source>
        <strain evidence="3 4">CGMCC 4.1883</strain>
    </source>
</reference>